<reference evidence="6 7" key="1">
    <citation type="submission" date="2018-11" db="EMBL/GenBank/DDBJ databases">
        <title>Sequencing the genomes of 1000 actinobacteria strains.</title>
        <authorList>
            <person name="Klenk H.-P."/>
        </authorList>
    </citation>
    <scope>NUCLEOTIDE SEQUENCE [LARGE SCALE GENOMIC DNA]</scope>
    <source>
        <strain evidence="6 7">DSM 12652</strain>
    </source>
</reference>
<evidence type="ECO:0000259" key="1">
    <source>
        <dbReference type="Pfam" id="PF05088"/>
    </source>
</evidence>
<dbReference type="InterPro" id="IPR024727">
    <property type="entry name" value="NAD_Glu_DH_N_ACT1"/>
</dbReference>
<dbReference type="SUPFAM" id="SSF53223">
    <property type="entry name" value="Aminoacid dehydrogenase-like, N-terminal domain"/>
    <property type="match status" value="1"/>
</dbReference>
<dbReference type="Pfam" id="PF21078">
    <property type="entry name" value="GDH_HM3"/>
    <property type="match status" value="1"/>
</dbReference>
<dbReference type="GO" id="GO:0006538">
    <property type="term" value="P:L-glutamate catabolic process"/>
    <property type="evidence" value="ECO:0007669"/>
    <property type="project" value="InterPro"/>
</dbReference>
<evidence type="ECO:0000259" key="3">
    <source>
        <dbReference type="Pfam" id="PF21075"/>
    </source>
</evidence>
<feature type="domain" description="NAD-glutamate dehydrogenase ACT3" evidence="5">
    <location>
        <begin position="551"/>
        <end position="620"/>
    </location>
</feature>
<sequence>MTALEQDKSELIDRVCDVARGAAGAAPAGVDVTEVMTAFYRHVAAEDLLERDPQDLYGAVMAQLRLARERPQGTAAVKVSTPTVSVNGWSASGHTVVEVVTDDMPFLVDSVSMALDRSEHDVHLVVHPQVVVRRDLTGTLQGVLDEQSSTEDHDVARESWMHVEIDRVPDEDLPAITEQLTKVLQDVRDAVEDWSRMHAQAGRIVERLRSDPPPLPEAELAQGASLLEWLAEDHFTFLGYREYTLRATDEGDVLVSVPGTGFGILRADPATPRPLPGPVARHARDPHLLVLAKANSRATVHRPVFLDYVGVKVFDESGAVVGEQRFLGLFSSAAYTESVRRIPVLREKAAAVIDEVGLDPTSHAGKALMDVLETYPRDELFQTPLEDLVPIASQVMLTRERRQLRLFVRRDRYARFHSCLVYLPRDRYNTAVRERIAAILTERLHGDSIEYTAHVGESFAARLHFVVRPAEGEALADVDVADLERRCAEAARSWRDDFVHAVVAAYGEEQGSRLARTYAGSFPEAYKEDYLPVTGANDLGRLEQVAGDDGLGLSLYQDVAAPAGEARLKVFRVGSRLSLSQVLPILSTMGVEVVDERPYELEGLPRESFIYDFGLRYHRPWPDQVRERFQDTVAAVWDGRNESDGFNALVLTAGLTWRQATVLRAYAKHLRQGGTPFAQDYIEGALQGNVDITRALVALFEARFDPGTRHEIPAAGGARVARCTEIEERITRALEEVTSLDHDRILRSYLAMVKATLRTSYYVTDADGRPLDRLSFKLDPAAIPDLPAPRPKFEIFVYSPRVEGVHLRFGAVARGGLRWSDRRDDFRTEVLGLVKAQMVKNTVIVPVGAKGGFFAKRLPDPGDREAWLAEGVAAYTSFISGLLDLTDNLVDGPDGREVVPPARVVRHDDDDPYLVVAADKGTATFSDIANGVSQQYGFWLGDAFASGGSVGYDHKAMGITARGAWVSVRRHFREMGVDCQREDVTAVGVGDMSGDVFGNGMLCSEHIRLVAAFDHRDVFVDPDPDAATSYAERRRLFDLPRSSWQDYDTSLISTGGGVWPRSAKSIPVSAEMRTALGLPDGTVRMTPAELQRAILLAPVDLLWNGGIGTYVKSAAESHAEAGDKANDAIRVDGAELRVRCVGEGGNLGLTQLGRIEYAREGGPDGDGGRIDTDFIDNSAGVDTSDHEVNIKILLDRVVSEGDLTGKQRGTLLASMTDQVAQLVLADNYEQNLALANAESLAPALLHVHEDWMRTLEKAGVLDRELEGLPSRRAVARLRERGLGLTAPELAVLMSWTKIVLAEQLLASDLPDDPYWRGELFGYFPSGMRQDYRAQMEAHQLRREIVVTQVVNQLVNAAGITYAHRLSAEAGASTADLTKAHFVAREIFGADRLRADIAGLDHQVDAAVQTRMRLEVRTLVERGARWLLDGRRIEAETDNLVDTYEVVVEQVMAELATLLQGEELEAFEARRDELVGLGVPEPLAARVAVCPPAAMLLGVVETAVREERDPLEVARTHMEVGAHLGLPRLLSLILRLPREDRWQSMARAALRDDLHAVHARLTANALAGDPPPERDGEQAVASLAEICSDDEADLARVSVALRVVRSLL</sequence>
<name>A0A3N2CVD3_9ACTN</name>
<protein>
    <submittedName>
        <fullName evidence="6">Glutamate dehydrogenase (NAD)</fullName>
    </submittedName>
</protein>
<evidence type="ECO:0000259" key="4">
    <source>
        <dbReference type="Pfam" id="PF21076"/>
    </source>
</evidence>
<feature type="domain" description="NAD-specific glutamate dehydrogenase C-terminal" evidence="2">
    <location>
        <begin position="1281"/>
        <end position="1601"/>
    </location>
</feature>
<evidence type="ECO:0000313" key="6">
    <source>
        <dbReference type="EMBL" id="ROR91512.1"/>
    </source>
</evidence>
<dbReference type="InterPro" id="IPR007780">
    <property type="entry name" value="NAD_Glu_DH_bac"/>
</dbReference>
<evidence type="ECO:0000313" key="7">
    <source>
        <dbReference type="Proteomes" id="UP000281738"/>
    </source>
</evidence>
<dbReference type="Pfam" id="PF05088">
    <property type="entry name" value="Bac_GDH_CD"/>
    <property type="match status" value="1"/>
</dbReference>
<dbReference type="Proteomes" id="UP000281738">
    <property type="component" value="Unassembled WGS sequence"/>
</dbReference>
<dbReference type="InterPro" id="IPR049056">
    <property type="entry name" value="NAD_Glu_DH_HM3"/>
</dbReference>
<dbReference type="SUPFAM" id="SSF51735">
    <property type="entry name" value="NAD(P)-binding Rossmann-fold domains"/>
    <property type="match status" value="1"/>
</dbReference>
<dbReference type="PANTHER" id="PTHR43403">
    <property type="entry name" value="NAD-SPECIFIC GLUTAMATE DEHYDROGENASE"/>
    <property type="match status" value="1"/>
</dbReference>
<dbReference type="Pfam" id="PF21074">
    <property type="entry name" value="GDH_C"/>
    <property type="match status" value="1"/>
</dbReference>
<dbReference type="Pfam" id="PF21075">
    <property type="entry name" value="GDH_ACT1"/>
    <property type="match status" value="1"/>
</dbReference>
<dbReference type="PANTHER" id="PTHR43403:SF1">
    <property type="entry name" value="NAD-SPECIFIC GLUTAMATE DEHYDROGENASE"/>
    <property type="match status" value="1"/>
</dbReference>
<dbReference type="InterPro" id="IPR049064">
    <property type="entry name" value="NAD_Glu_DH_ACT3"/>
</dbReference>
<dbReference type="InterPro" id="IPR036291">
    <property type="entry name" value="NAD(P)-bd_dom_sf"/>
</dbReference>
<keyword evidence="7" id="KW-1185">Reference proteome</keyword>
<dbReference type="InterPro" id="IPR049059">
    <property type="entry name" value="NAD_Glu_DH_HM1"/>
</dbReference>
<dbReference type="InterPro" id="IPR049062">
    <property type="entry name" value="NAD_Glu_DH_ACT2"/>
</dbReference>
<comment type="caution">
    <text evidence="6">The sequence shown here is derived from an EMBL/GenBank/DDBJ whole genome shotgun (WGS) entry which is preliminary data.</text>
</comment>
<dbReference type="EMBL" id="RKHO01000001">
    <property type="protein sequence ID" value="ROR91512.1"/>
    <property type="molecule type" value="Genomic_DNA"/>
</dbReference>
<dbReference type="Pfam" id="PF21077">
    <property type="entry name" value="GDH_ACT3"/>
    <property type="match status" value="1"/>
</dbReference>
<dbReference type="Pfam" id="PF21079">
    <property type="entry name" value="GDH_HM2"/>
    <property type="match status" value="1"/>
</dbReference>
<organism evidence="6 7">
    <name type="scientific">Nocardioides aurantiacus</name>
    <dbReference type="NCBI Taxonomy" id="86796"/>
    <lineage>
        <taxon>Bacteria</taxon>
        <taxon>Bacillati</taxon>
        <taxon>Actinomycetota</taxon>
        <taxon>Actinomycetes</taxon>
        <taxon>Propionibacteriales</taxon>
        <taxon>Nocardioidaceae</taxon>
        <taxon>Nocardioides</taxon>
    </lineage>
</organism>
<dbReference type="Pfam" id="PF21076">
    <property type="entry name" value="GDH_ACT2"/>
    <property type="match status" value="1"/>
</dbReference>
<dbReference type="GO" id="GO:0004352">
    <property type="term" value="F:glutamate dehydrogenase (NAD+) activity"/>
    <property type="evidence" value="ECO:0007669"/>
    <property type="project" value="InterPro"/>
</dbReference>
<evidence type="ECO:0000259" key="5">
    <source>
        <dbReference type="Pfam" id="PF21077"/>
    </source>
</evidence>
<evidence type="ECO:0000259" key="2">
    <source>
        <dbReference type="Pfam" id="PF21074"/>
    </source>
</evidence>
<dbReference type="RefSeq" id="WP_123391041.1">
    <property type="nucleotide sequence ID" value="NZ_RKHO01000001.1"/>
</dbReference>
<dbReference type="OrthoDB" id="9758052at2"/>
<gene>
    <name evidence="6" type="ORF">EDD33_2382</name>
</gene>
<feature type="domain" description="NAD-glutamate dehydrogenase N-terminal ACT1" evidence="3">
    <location>
        <begin position="37"/>
        <end position="180"/>
    </location>
</feature>
<proteinExistence type="predicted"/>
<feature type="domain" description="NAD-glutamate dehydrogenase catalytic" evidence="1">
    <location>
        <begin position="730"/>
        <end position="1236"/>
    </location>
</feature>
<dbReference type="Pfam" id="PF21073">
    <property type="entry name" value="GDH_HM1"/>
    <property type="match status" value="1"/>
</dbReference>
<dbReference type="InterPro" id="IPR049058">
    <property type="entry name" value="NAD_Glu_DH_HM2"/>
</dbReference>
<dbReference type="PIRSF" id="PIRSF036761">
    <property type="entry name" value="GDH_Mll4104"/>
    <property type="match status" value="1"/>
</dbReference>
<feature type="domain" description="NAD-glutamate dehydrogenase ACT2" evidence="4">
    <location>
        <begin position="405"/>
        <end position="494"/>
    </location>
</feature>
<accession>A0A3N2CVD3</accession>
<dbReference type="GO" id="GO:0004069">
    <property type="term" value="F:L-aspartate:2-oxoglutarate aminotransferase activity"/>
    <property type="evidence" value="ECO:0007669"/>
    <property type="project" value="InterPro"/>
</dbReference>
<dbReference type="InterPro" id="IPR048381">
    <property type="entry name" value="GDH_C"/>
</dbReference>
<dbReference type="InterPro" id="IPR046346">
    <property type="entry name" value="Aminoacid_DH-like_N_sf"/>
</dbReference>
<dbReference type="InterPro" id="IPR028971">
    <property type="entry name" value="NAD-GDH_cat"/>
</dbReference>